<evidence type="ECO:0000313" key="4">
    <source>
        <dbReference type="Proteomes" id="UP000095284"/>
    </source>
</evidence>
<evidence type="ECO:0000313" key="5">
    <source>
        <dbReference type="Proteomes" id="UP000659654"/>
    </source>
</evidence>
<sequence>MLAAVILLSISPLVFPSPVSQVNILPLGDVKLEPAHRKLPVFNKTLKAIAPYTDAFARHKMFPLAAAAYSDNPQECLDNNLSKAKVLGMVFAKCETDEKVSMCVGYVAVSPLDKSIIVSFRGTNSFLQLVVEVNHVVLKRKHEAAIDGTVGAYFYNVFEQLWTTGLNKIVSKAVKQYPEYEFWITGHSLGGAVASIAATEIMAQFDVPQERLKVITFGQPRTGDNEYANYYPNAVPLAYRVNHNLDLVAHIPPQKFEDYFHHGSEVWYANKMEKEDSPFKVCDEGESNKCSNKMMFPISINDHLHYFNEYVSTFGVNGCKWSK</sequence>
<reference evidence="3" key="2">
    <citation type="submission" date="2020-09" db="EMBL/GenBank/DDBJ databases">
        <authorList>
            <person name="Kikuchi T."/>
        </authorList>
    </citation>
    <scope>NUCLEOTIDE SEQUENCE</scope>
    <source>
        <strain evidence="3">Ka4C1</strain>
    </source>
</reference>
<dbReference type="EMBL" id="CAJFCV020000005">
    <property type="protein sequence ID" value="CAG9125827.1"/>
    <property type="molecule type" value="Genomic_DNA"/>
</dbReference>
<protein>
    <submittedName>
        <fullName evidence="3">(pine wood nematode) hypothetical protein</fullName>
    </submittedName>
    <submittedName>
        <fullName evidence="6">Lipase_3 domain-containing protein</fullName>
    </submittedName>
</protein>
<dbReference type="Gene3D" id="3.40.50.1820">
    <property type="entry name" value="alpha/beta hydrolase"/>
    <property type="match status" value="1"/>
</dbReference>
<feature type="signal peptide" evidence="1">
    <location>
        <begin position="1"/>
        <end position="16"/>
    </location>
</feature>
<dbReference type="OrthoDB" id="5866690at2759"/>
<dbReference type="EMBL" id="CAJFDI010000005">
    <property type="protein sequence ID" value="CAD5232805.1"/>
    <property type="molecule type" value="Genomic_DNA"/>
</dbReference>
<dbReference type="CDD" id="cd00519">
    <property type="entry name" value="Lipase_3"/>
    <property type="match status" value="1"/>
</dbReference>
<accession>A0A1I7SUV9</accession>
<dbReference type="InterPro" id="IPR029058">
    <property type="entry name" value="AB_hydrolase_fold"/>
</dbReference>
<dbReference type="Proteomes" id="UP000095284">
    <property type="component" value="Unplaced"/>
</dbReference>
<dbReference type="PANTHER" id="PTHR45908">
    <property type="entry name" value="PROTEIN CBG11750-RELATED"/>
    <property type="match status" value="1"/>
</dbReference>
<feature type="chain" id="PRO_5035360220" evidence="1">
    <location>
        <begin position="17"/>
        <end position="323"/>
    </location>
</feature>
<dbReference type="Proteomes" id="UP000582659">
    <property type="component" value="Unassembled WGS sequence"/>
</dbReference>
<dbReference type="SMR" id="A0A1I7SUV9"/>
<keyword evidence="1" id="KW-0732">Signal</keyword>
<dbReference type="InterPro" id="IPR002921">
    <property type="entry name" value="Fungal_lipase-type"/>
</dbReference>
<evidence type="ECO:0000313" key="3">
    <source>
        <dbReference type="EMBL" id="CAD5232805.1"/>
    </source>
</evidence>
<feature type="domain" description="Fungal lipase-type" evidence="2">
    <location>
        <begin position="117"/>
        <end position="255"/>
    </location>
</feature>
<organism evidence="4 6">
    <name type="scientific">Bursaphelenchus xylophilus</name>
    <name type="common">Pinewood nematode worm</name>
    <name type="synonym">Aphelenchoides xylophilus</name>
    <dbReference type="NCBI Taxonomy" id="6326"/>
    <lineage>
        <taxon>Eukaryota</taxon>
        <taxon>Metazoa</taxon>
        <taxon>Ecdysozoa</taxon>
        <taxon>Nematoda</taxon>
        <taxon>Chromadorea</taxon>
        <taxon>Rhabditida</taxon>
        <taxon>Tylenchina</taxon>
        <taxon>Tylenchomorpha</taxon>
        <taxon>Aphelenchoidea</taxon>
        <taxon>Aphelenchoididae</taxon>
        <taxon>Bursaphelenchus</taxon>
    </lineage>
</organism>
<dbReference type="GO" id="GO:0006629">
    <property type="term" value="P:lipid metabolic process"/>
    <property type="evidence" value="ECO:0007669"/>
    <property type="project" value="InterPro"/>
</dbReference>
<gene>
    <name evidence="3" type="ORF">BXYJ_LOCUS12896</name>
</gene>
<proteinExistence type="predicted"/>
<dbReference type="SUPFAM" id="SSF53474">
    <property type="entry name" value="alpha/beta-Hydrolases"/>
    <property type="match status" value="1"/>
</dbReference>
<name>A0A1I7SUV9_BURXY</name>
<dbReference type="Pfam" id="PF01764">
    <property type="entry name" value="Lipase_3"/>
    <property type="match status" value="1"/>
</dbReference>
<evidence type="ECO:0000256" key="1">
    <source>
        <dbReference type="SAM" id="SignalP"/>
    </source>
</evidence>
<keyword evidence="5" id="KW-1185">Reference proteome</keyword>
<dbReference type="WBParaSite" id="BXY_1683300.1">
    <property type="protein sequence ID" value="BXY_1683300.1"/>
    <property type="gene ID" value="BXY_1683300"/>
</dbReference>
<evidence type="ECO:0000313" key="6">
    <source>
        <dbReference type="WBParaSite" id="BXY_1683300.1"/>
    </source>
</evidence>
<evidence type="ECO:0000259" key="2">
    <source>
        <dbReference type="Pfam" id="PF01764"/>
    </source>
</evidence>
<dbReference type="eggNOG" id="KOG4569">
    <property type="taxonomic scope" value="Eukaryota"/>
</dbReference>
<dbReference type="AlphaFoldDB" id="A0A1I7SUV9"/>
<reference evidence="6" key="1">
    <citation type="submission" date="2016-11" db="UniProtKB">
        <authorList>
            <consortium name="WormBaseParasite"/>
        </authorList>
    </citation>
    <scope>IDENTIFICATION</scope>
</reference>
<dbReference type="Proteomes" id="UP000659654">
    <property type="component" value="Unassembled WGS sequence"/>
</dbReference>